<dbReference type="Proteomes" id="UP000244005">
    <property type="component" value="Unassembled WGS sequence"/>
</dbReference>
<keyword evidence="3" id="KW-1185">Reference proteome</keyword>
<evidence type="ECO:0000313" key="3">
    <source>
        <dbReference type="Proteomes" id="UP000244005"/>
    </source>
</evidence>
<feature type="region of interest" description="Disordered" evidence="1">
    <location>
        <begin position="1"/>
        <end position="77"/>
    </location>
</feature>
<dbReference type="AlphaFoldDB" id="A0A2R6W171"/>
<feature type="compositionally biased region" description="Basic residues" evidence="1">
    <location>
        <begin position="67"/>
        <end position="77"/>
    </location>
</feature>
<dbReference type="EMBL" id="KZ772858">
    <property type="protein sequence ID" value="PTQ27606.1"/>
    <property type="molecule type" value="Genomic_DNA"/>
</dbReference>
<feature type="compositionally biased region" description="Basic and acidic residues" evidence="1">
    <location>
        <begin position="57"/>
        <end position="66"/>
    </location>
</feature>
<name>A0A2R6W171_MARPO</name>
<accession>A0A2R6W171</accession>
<evidence type="ECO:0000256" key="1">
    <source>
        <dbReference type="SAM" id="MobiDB-lite"/>
    </source>
</evidence>
<organism evidence="2 3">
    <name type="scientific">Marchantia polymorpha</name>
    <name type="common">Common liverwort</name>
    <name type="synonym">Marchantia aquatica</name>
    <dbReference type="NCBI Taxonomy" id="3197"/>
    <lineage>
        <taxon>Eukaryota</taxon>
        <taxon>Viridiplantae</taxon>
        <taxon>Streptophyta</taxon>
        <taxon>Embryophyta</taxon>
        <taxon>Marchantiophyta</taxon>
        <taxon>Marchantiopsida</taxon>
        <taxon>Marchantiidae</taxon>
        <taxon>Marchantiales</taxon>
        <taxon>Marchantiaceae</taxon>
        <taxon>Marchantia</taxon>
    </lineage>
</organism>
<protein>
    <submittedName>
        <fullName evidence="2">Uncharacterized protein</fullName>
    </submittedName>
</protein>
<dbReference type="Gramene" id="Mp5g20070.1">
    <property type="protein sequence ID" value="Mp5g20070.1.cds"/>
    <property type="gene ID" value="Mp5g20070"/>
</dbReference>
<proteinExistence type="predicted"/>
<evidence type="ECO:0000313" key="2">
    <source>
        <dbReference type="EMBL" id="PTQ27606.1"/>
    </source>
</evidence>
<sequence length="77" mass="9067">MVHKLSRRTRAPSKFHPRNFKSTGPEESVDFEPLARPPKATRFSPTTSLAEKRKWRRADGEIYRPDYRKKRPNSSNL</sequence>
<reference evidence="3" key="1">
    <citation type="journal article" date="2017" name="Cell">
        <title>Insights into land plant evolution garnered from the Marchantia polymorpha genome.</title>
        <authorList>
            <person name="Bowman J.L."/>
            <person name="Kohchi T."/>
            <person name="Yamato K.T."/>
            <person name="Jenkins J."/>
            <person name="Shu S."/>
            <person name="Ishizaki K."/>
            <person name="Yamaoka S."/>
            <person name="Nishihama R."/>
            <person name="Nakamura Y."/>
            <person name="Berger F."/>
            <person name="Adam C."/>
            <person name="Aki S.S."/>
            <person name="Althoff F."/>
            <person name="Araki T."/>
            <person name="Arteaga-Vazquez M.A."/>
            <person name="Balasubrmanian S."/>
            <person name="Barry K."/>
            <person name="Bauer D."/>
            <person name="Boehm C.R."/>
            <person name="Briginshaw L."/>
            <person name="Caballero-Perez J."/>
            <person name="Catarino B."/>
            <person name="Chen F."/>
            <person name="Chiyoda S."/>
            <person name="Chovatia M."/>
            <person name="Davies K.M."/>
            <person name="Delmans M."/>
            <person name="Demura T."/>
            <person name="Dierschke T."/>
            <person name="Dolan L."/>
            <person name="Dorantes-Acosta A.E."/>
            <person name="Eklund D.M."/>
            <person name="Florent S.N."/>
            <person name="Flores-Sandoval E."/>
            <person name="Fujiyama A."/>
            <person name="Fukuzawa H."/>
            <person name="Galik B."/>
            <person name="Grimanelli D."/>
            <person name="Grimwood J."/>
            <person name="Grossniklaus U."/>
            <person name="Hamada T."/>
            <person name="Haseloff J."/>
            <person name="Hetherington A.J."/>
            <person name="Higo A."/>
            <person name="Hirakawa Y."/>
            <person name="Hundley H.N."/>
            <person name="Ikeda Y."/>
            <person name="Inoue K."/>
            <person name="Inoue S.I."/>
            <person name="Ishida S."/>
            <person name="Jia Q."/>
            <person name="Kakita M."/>
            <person name="Kanazawa T."/>
            <person name="Kawai Y."/>
            <person name="Kawashima T."/>
            <person name="Kennedy M."/>
            <person name="Kinose K."/>
            <person name="Kinoshita T."/>
            <person name="Kohara Y."/>
            <person name="Koide E."/>
            <person name="Komatsu K."/>
            <person name="Kopischke S."/>
            <person name="Kubo M."/>
            <person name="Kyozuka J."/>
            <person name="Lagercrantz U."/>
            <person name="Lin S.S."/>
            <person name="Lindquist E."/>
            <person name="Lipzen A.M."/>
            <person name="Lu C.W."/>
            <person name="De Luna E."/>
            <person name="Martienssen R.A."/>
            <person name="Minamino N."/>
            <person name="Mizutani M."/>
            <person name="Mizutani M."/>
            <person name="Mochizuki N."/>
            <person name="Monte I."/>
            <person name="Mosher R."/>
            <person name="Nagasaki H."/>
            <person name="Nakagami H."/>
            <person name="Naramoto S."/>
            <person name="Nishitani K."/>
            <person name="Ohtani M."/>
            <person name="Okamoto T."/>
            <person name="Okumura M."/>
            <person name="Phillips J."/>
            <person name="Pollak B."/>
            <person name="Reinders A."/>
            <person name="Rovekamp M."/>
            <person name="Sano R."/>
            <person name="Sawa S."/>
            <person name="Schmid M.W."/>
            <person name="Shirakawa M."/>
            <person name="Solano R."/>
            <person name="Spunde A."/>
            <person name="Suetsugu N."/>
            <person name="Sugano S."/>
            <person name="Sugiyama A."/>
            <person name="Sun R."/>
            <person name="Suzuki Y."/>
            <person name="Takenaka M."/>
            <person name="Takezawa D."/>
            <person name="Tomogane H."/>
            <person name="Tsuzuki M."/>
            <person name="Ueda T."/>
            <person name="Umeda M."/>
            <person name="Ward J.M."/>
            <person name="Watanabe Y."/>
            <person name="Yazaki K."/>
            <person name="Yokoyama R."/>
            <person name="Yoshitake Y."/>
            <person name="Yotsui I."/>
            <person name="Zachgo S."/>
            <person name="Schmutz J."/>
        </authorList>
    </citation>
    <scope>NUCLEOTIDE SEQUENCE [LARGE SCALE GENOMIC DNA]</scope>
    <source>
        <strain evidence="3">Tak-1</strain>
    </source>
</reference>
<gene>
    <name evidence="2" type="ORF">MARPO_0190s0003</name>
</gene>
<feature type="compositionally biased region" description="Basic residues" evidence="1">
    <location>
        <begin position="1"/>
        <end position="19"/>
    </location>
</feature>